<dbReference type="EMBL" id="REGN01003522">
    <property type="protein sequence ID" value="RNA22165.1"/>
    <property type="molecule type" value="Genomic_DNA"/>
</dbReference>
<sequence>MGYVKVEGVRERGQNGLAGRALHSRSFVAKQIRVLVEQLDAAHKLNKLFFVQFVAVAVGLIELVELLAEQVQIGEQRVVVEADLGQLESDGVLVALQTLVYLVVLFVEDAQVEPAGRVVGLGLERADERVQRVHVLFLHEVEDADGAPSVRV</sequence>
<name>A0A3M7RFZ8_BRAPC</name>
<dbReference type="Proteomes" id="UP000276133">
    <property type="component" value="Unassembled WGS sequence"/>
</dbReference>
<accession>A0A3M7RFZ8</accession>
<organism evidence="1 2">
    <name type="scientific">Brachionus plicatilis</name>
    <name type="common">Marine rotifer</name>
    <name type="synonym">Brachionus muelleri</name>
    <dbReference type="NCBI Taxonomy" id="10195"/>
    <lineage>
        <taxon>Eukaryota</taxon>
        <taxon>Metazoa</taxon>
        <taxon>Spiralia</taxon>
        <taxon>Gnathifera</taxon>
        <taxon>Rotifera</taxon>
        <taxon>Eurotatoria</taxon>
        <taxon>Monogononta</taxon>
        <taxon>Pseudotrocha</taxon>
        <taxon>Ploima</taxon>
        <taxon>Brachionidae</taxon>
        <taxon>Brachionus</taxon>
    </lineage>
</organism>
<protein>
    <submittedName>
        <fullName evidence="1">Uncharacterized protein</fullName>
    </submittedName>
</protein>
<comment type="caution">
    <text evidence="1">The sequence shown here is derived from an EMBL/GenBank/DDBJ whole genome shotgun (WGS) entry which is preliminary data.</text>
</comment>
<dbReference type="AlphaFoldDB" id="A0A3M7RFZ8"/>
<proteinExistence type="predicted"/>
<reference evidence="1 2" key="1">
    <citation type="journal article" date="2018" name="Sci. Rep.">
        <title>Genomic signatures of local adaptation to the degree of environmental predictability in rotifers.</title>
        <authorList>
            <person name="Franch-Gras L."/>
            <person name="Hahn C."/>
            <person name="Garcia-Roger E.M."/>
            <person name="Carmona M.J."/>
            <person name="Serra M."/>
            <person name="Gomez A."/>
        </authorList>
    </citation>
    <scope>NUCLEOTIDE SEQUENCE [LARGE SCALE GENOMIC DNA]</scope>
    <source>
        <strain evidence="1">HYR1</strain>
    </source>
</reference>
<evidence type="ECO:0000313" key="1">
    <source>
        <dbReference type="EMBL" id="RNA22165.1"/>
    </source>
</evidence>
<keyword evidence="2" id="KW-1185">Reference proteome</keyword>
<evidence type="ECO:0000313" key="2">
    <source>
        <dbReference type="Proteomes" id="UP000276133"/>
    </source>
</evidence>
<gene>
    <name evidence="1" type="ORF">BpHYR1_043507</name>
</gene>